<feature type="region of interest" description="Disordered" evidence="2">
    <location>
        <begin position="1455"/>
        <end position="1482"/>
    </location>
</feature>
<evidence type="ECO:0000313" key="5">
    <source>
        <dbReference type="Proteomes" id="UP001276854"/>
    </source>
</evidence>
<dbReference type="Proteomes" id="UP001276854">
    <property type="component" value="Unassembled WGS sequence"/>
</dbReference>
<evidence type="ECO:0000313" key="4">
    <source>
        <dbReference type="EMBL" id="MDW2798770.1"/>
    </source>
</evidence>
<feature type="compositionally biased region" description="Polar residues" evidence="2">
    <location>
        <begin position="48"/>
        <end position="64"/>
    </location>
</feature>
<dbReference type="NCBIfam" id="TIGR02543">
    <property type="entry name" value="List_Bact_rpt"/>
    <property type="match status" value="3"/>
</dbReference>
<dbReference type="EMBL" id="JAWONS010000221">
    <property type="protein sequence ID" value="MDW2798770.1"/>
    <property type="molecule type" value="Genomic_DNA"/>
</dbReference>
<dbReference type="SUPFAM" id="SSF69360">
    <property type="entry name" value="Cell wall binding repeat"/>
    <property type="match status" value="1"/>
</dbReference>
<organism evidence="4 5">
    <name type="scientific">Clostridium boliviensis</name>
    <dbReference type="NCBI Taxonomy" id="318465"/>
    <lineage>
        <taxon>Bacteria</taxon>
        <taxon>Bacillati</taxon>
        <taxon>Bacillota</taxon>
        <taxon>Clostridia</taxon>
        <taxon>Eubacteriales</taxon>
        <taxon>Clostridiaceae</taxon>
        <taxon>Clostridium</taxon>
    </lineage>
</organism>
<evidence type="ECO:0000256" key="1">
    <source>
        <dbReference type="ARBA" id="ARBA00004196"/>
    </source>
</evidence>
<keyword evidence="5" id="KW-1185">Reference proteome</keyword>
<evidence type="ECO:0000256" key="3">
    <source>
        <dbReference type="SAM" id="SignalP"/>
    </source>
</evidence>
<feature type="chain" id="PRO_5047101572" evidence="3">
    <location>
        <begin position="31"/>
        <end position="1482"/>
    </location>
</feature>
<dbReference type="Gene3D" id="2.10.270.10">
    <property type="entry name" value="Cholin Binding"/>
    <property type="match status" value="1"/>
</dbReference>
<dbReference type="Gene3D" id="2.60.40.4270">
    <property type="entry name" value="Listeria-Bacteroides repeat domain"/>
    <property type="match status" value="6"/>
</dbReference>
<sequence>MRGNAKRIISLCLAVIIAVTTVGYAPPSLAATAMTKSKMEEAVGALASPSQAEENVAETATPSEAESPGDKATPSEAESPGGKSTPSEAIKKFVRAEPEEIPEYYSQVSASGKRFWRFEDRYGMMQYRDYGYMQGGVEFPSWYEADQTGSVETQTIINQDEEFYDLAPYIWTSVKPNEENWKELSEQQYCNIQRKKLLQFENWDETKYGIWHVIVTEKQVEHKADDYDLSEKESYQQKSYDLYFFYGFAQNVRSKDDPKWLESDSNGHVMMRGSTSYQNIMAKMALNVEAESLIPIKFRRYNLNQANSLEEFYDEKVIYAGEWPANNNDYDAMNLWNSDANLENVQFPVLKNDGDIFLGWAKDIELKNPFYGSISADKEYLGQVPQIFRSTNSFTQYFSVGSDSSPISKYNTIPGFPLIPGGTEVEARSFMGPHNSSSDRIYQGVWIPGDKPSLILINGLKDYYGGFGFRWHDYQFFQYSTTMAENVEMVESISVAQNFGDKFSDLKFRKTGSSDLGLPNALTYFYEGYSASNSSTKYYDSRRLVGYFSKPNGMGQKLDANYEFNKVGDKYYAYFVPKTQNFQVEFQDESGNTIRKGQVVPGRAISNPPVAPDKSGYAFNGWVDASGGNSTLTQVLRDTVFKPSYHKEKEERTLTLDTNGGSFANYGGSGSISLQVEVGSGINSIIYGQSENIPSMQDYVFDGWYEQPDGHGRLDDVTENFMPDHDVIYYAHWIKTHKHIVYKDWNGNILKTQKVAIGEAATPPTDPTRTGYTFTGWDQSYTDIQDDTILTAQYSINGYLLTLNGNGGTLEGNAKKEIVISFNQSFDQALRDGRDEAIRPGYYFDGWCTSKSGGNIYSYSGNQMPAANVTDFAHWTPNTYNVIFVADQEQWPGEVIKEKLTFDTELGSLPSPKIYGWTFLGWWTGKNGTGTRITEHTMVEPRDAVYFGNWEPVTYEVCFVSTVEQPNGDSVQPFTIKQKYGQEFGSLPIPEEKGYTFNGWYDADNNKINPHTIFRPDSGADVFTYHAKWKANSYKIRFVYTDADGKQNVVETDRDYFMQLGTLPLLEKPGYTFAGWFNESREKITSESWVEAGNVEYKAKWIANQYTIHFKSNSELISDPKDKTVTYALPIGDFPILYETGYAFLGWYTEPEGGTRIRETTLAALGNQTYYGHWSISWINNGNGTYRRPGADGRWNTADDELWWYGPDGIIGTEDDRQIHIIPGGTETYIDNGDGTYITPGADGSWTNPDHWWSGPDGEIGTSDDKKIDSGNVDPEPTNPESTHSELEDREEEEIITVPPTPIIDSTAKPEVPDTGGTFTVNPNDPLEVTYTKPDGTTAKDEWVGDGKDWYHVDEKGKLNYDWYLEGEKTWYKLNKEPGDRFGAALSGWNYEPMDDKRYFFDPATTKMLTGWQLIDHKWYYFTKQNESQTYFGSNPSGSNPNGWKYDKTKPGKPYGSMYQNERTPDGYLVDENGVWKNNEEE</sequence>
<dbReference type="InterPro" id="IPR013378">
    <property type="entry name" value="InlB-like_B-rpt"/>
</dbReference>
<comment type="subcellular location">
    <subcellularLocation>
        <location evidence="1">Cell envelope</location>
    </subcellularLocation>
</comment>
<reference evidence="4 5" key="1">
    <citation type="submission" date="2023-10" db="EMBL/GenBank/DDBJ databases">
        <title>A novel Glycoside Hydrolase 43-Like Enzyme from Clostrdium boliviensis is an Endo-xylanase, and a Candidate for Xylooligosaccharides Production from Different Xylan Substrates.</title>
        <authorList>
            <person name="Alvarez M.T."/>
            <person name="Rocabado-Villegas L.R."/>
            <person name="Salas-Veizaga D.M."/>
            <person name="Linares-Pasten J.A."/>
            <person name="Gudmundsdottir E.E."/>
            <person name="Hreggvidsson G.O."/>
            <person name="Adlercreutz P."/>
            <person name="Nordberg Karlsson E."/>
        </authorList>
    </citation>
    <scope>NUCLEOTIDE SEQUENCE [LARGE SCALE GENOMIC DNA]</scope>
    <source>
        <strain evidence="4 5">E-1</strain>
    </source>
</reference>
<protein>
    <submittedName>
        <fullName evidence="4">InlB B-repeat-containing protein</fullName>
    </submittedName>
</protein>
<evidence type="ECO:0000256" key="2">
    <source>
        <dbReference type="SAM" id="MobiDB-lite"/>
    </source>
</evidence>
<accession>A0ABU4GMD3</accession>
<feature type="region of interest" description="Disordered" evidence="2">
    <location>
        <begin position="42"/>
        <end position="88"/>
    </location>
</feature>
<dbReference type="RefSeq" id="WP_318064977.1">
    <property type="nucleotide sequence ID" value="NZ_JAWONS010000221.1"/>
</dbReference>
<dbReference type="InterPro" id="IPR042229">
    <property type="entry name" value="Listeria/Bacterioides_rpt_sf"/>
</dbReference>
<feature type="region of interest" description="Disordered" evidence="2">
    <location>
        <begin position="1243"/>
        <end position="1327"/>
    </location>
</feature>
<proteinExistence type="predicted"/>
<dbReference type="Pfam" id="PF09479">
    <property type="entry name" value="Flg_new"/>
    <property type="match status" value="8"/>
</dbReference>
<feature type="signal peptide" evidence="3">
    <location>
        <begin position="1"/>
        <end position="30"/>
    </location>
</feature>
<comment type="caution">
    <text evidence="4">The sequence shown here is derived from an EMBL/GenBank/DDBJ whole genome shotgun (WGS) entry which is preliminary data.</text>
</comment>
<name>A0ABU4GMD3_9CLOT</name>
<gene>
    <name evidence="4" type="ORF">RZO55_14420</name>
</gene>
<keyword evidence="3" id="KW-0732">Signal</keyword>